<keyword evidence="2" id="KW-0805">Transcription regulation</keyword>
<evidence type="ECO:0000313" key="7">
    <source>
        <dbReference type="EMBL" id="GGT29013.1"/>
    </source>
</evidence>
<dbReference type="Pfam" id="PF00440">
    <property type="entry name" value="TetR_N"/>
    <property type="match status" value="1"/>
</dbReference>
<feature type="DNA-binding region" description="H-T-H motif" evidence="5">
    <location>
        <begin position="49"/>
        <end position="68"/>
    </location>
</feature>
<dbReference type="InterPro" id="IPR009057">
    <property type="entry name" value="Homeodomain-like_sf"/>
</dbReference>
<dbReference type="Pfam" id="PF13977">
    <property type="entry name" value="TetR_C_6"/>
    <property type="match status" value="1"/>
</dbReference>
<evidence type="ECO:0000259" key="6">
    <source>
        <dbReference type="PROSITE" id="PS50977"/>
    </source>
</evidence>
<evidence type="ECO:0000256" key="1">
    <source>
        <dbReference type="ARBA" id="ARBA00022491"/>
    </source>
</evidence>
<dbReference type="AlphaFoldDB" id="A0A918LP28"/>
<reference evidence="7" key="2">
    <citation type="submission" date="2020-09" db="EMBL/GenBank/DDBJ databases">
        <authorList>
            <person name="Sun Q."/>
            <person name="Ohkuma M."/>
        </authorList>
    </citation>
    <scope>NUCLEOTIDE SEQUENCE</scope>
    <source>
        <strain evidence="7">JCM 4125</strain>
    </source>
</reference>
<dbReference type="EMBL" id="BMSA01000001">
    <property type="protein sequence ID" value="GGT29013.1"/>
    <property type="molecule type" value="Genomic_DNA"/>
</dbReference>
<evidence type="ECO:0000256" key="5">
    <source>
        <dbReference type="PROSITE-ProRule" id="PRU00335"/>
    </source>
</evidence>
<keyword evidence="8" id="KW-1185">Reference proteome</keyword>
<feature type="domain" description="HTH tetR-type" evidence="6">
    <location>
        <begin position="26"/>
        <end position="86"/>
    </location>
</feature>
<dbReference type="InterPro" id="IPR001647">
    <property type="entry name" value="HTH_TetR"/>
</dbReference>
<comment type="caution">
    <text evidence="7">The sequence shown here is derived from an EMBL/GenBank/DDBJ whole genome shotgun (WGS) entry which is preliminary data.</text>
</comment>
<dbReference type="InterPro" id="IPR039538">
    <property type="entry name" value="BetI_C"/>
</dbReference>
<dbReference type="Gene3D" id="1.10.357.10">
    <property type="entry name" value="Tetracycline Repressor, domain 2"/>
    <property type="match status" value="1"/>
</dbReference>
<keyword evidence="4" id="KW-0804">Transcription</keyword>
<dbReference type="PANTHER" id="PTHR47506:SF1">
    <property type="entry name" value="HTH-TYPE TRANSCRIPTIONAL REGULATOR YJDC"/>
    <property type="match status" value="1"/>
</dbReference>
<evidence type="ECO:0000256" key="2">
    <source>
        <dbReference type="ARBA" id="ARBA00023015"/>
    </source>
</evidence>
<evidence type="ECO:0000313" key="8">
    <source>
        <dbReference type="Proteomes" id="UP000646776"/>
    </source>
</evidence>
<dbReference type="GO" id="GO:0003677">
    <property type="term" value="F:DNA binding"/>
    <property type="evidence" value="ECO:0007669"/>
    <property type="project" value="UniProtKB-UniRule"/>
</dbReference>
<dbReference type="SUPFAM" id="SSF48498">
    <property type="entry name" value="Tetracyclin repressor-like, C-terminal domain"/>
    <property type="match status" value="1"/>
</dbReference>
<dbReference type="InterPro" id="IPR036271">
    <property type="entry name" value="Tet_transcr_reg_TetR-rel_C_sf"/>
</dbReference>
<dbReference type="Proteomes" id="UP000646776">
    <property type="component" value="Unassembled WGS sequence"/>
</dbReference>
<name>A0A918LP28_9ACTN</name>
<proteinExistence type="predicted"/>
<dbReference type="PANTHER" id="PTHR47506">
    <property type="entry name" value="TRANSCRIPTIONAL REGULATORY PROTEIN"/>
    <property type="match status" value="1"/>
</dbReference>
<dbReference type="PRINTS" id="PR00455">
    <property type="entry name" value="HTHTETR"/>
</dbReference>
<dbReference type="PROSITE" id="PS50977">
    <property type="entry name" value="HTH_TETR_2"/>
    <property type="match status" value="1"/>
</dbReference>
<dbReference type="SUPFAM" id="SSF46689">
    <property type="entry name" value="Homeodomain-like"/>
    <property type="match status" value="1"/>
</dbReference>
<protein>
    <submittedName>
        <fullName evidence="7">TetR family transcriptional regulator</fullName>
    </submittedName>
</protein>
<reference evidence="7" key="1">
    <citation type="journal article" date="2014" name="Int. J. Syst. Evol. Microbiol.">
        <title>Complete genome sequence of Corynebacterium casei LMG S-19264T (=DSM 44701T), isolated from a smear-ripened cheese.</title>
        <authorList>
            <consortium name="US DOE Joint Genome Institute (JGI-PGF)"/>
            <person name="Walter F."/>
            <person name="Albersmeier A."/>
            <person name="Kalinowski J."/>
            <person name="Ruckert C."/>
        </authorList>
    </citation>
    <scope>NUCLEOTIDE SEQUENCE</scope>
    <source>
        <strain evidence="7">JCM 4125</strain>
    </source>
</reference>
<evidence type="ECO:0000256" key="3">
    <source>
        <dbReference type="ARBA" id="ARBA00023125"/>
    </source>
</evidence>
<organism evidence="7 8">
    <name type="scientific">Streptomyces phaeofaciens</name>
    <dbReference type="NCBI Taxonomy" id="68254"/>
    <lineage>
        <taxon>Bacteria</taxon>
        <taxon>Bacillati</taxon>
        <taxon>Actinomycetota</taxon>
        <taxon>Actinomycetes</taxon>
        <taxon>Kitasatosporales</taxon>
        <taxon>Streptomycetaceae</taxon>
        <taxon>Streptomyces</taxon>
    </lineage>
</organism>
<accession>A0A918LP28</accession>
<keyword evidence="1" id="KW-0678">Repressor</keyword>
<evidence type="ECO:0000256" key="4">
    <source>
        <dbReference type="ARBA" id="ARBA00023163"/>
    </source>
</evidence>
<sequence length="223" mass="24667">MVTGMEQKENGRAGRGAGRGTYAVGDERRLRILDAAVEHFAQWGFHASSLARIAKDVGITQGGLLHHFRSKEDLLVQVLERTEQQDAERFFGKDFATAAECYASLLRLTEYNAARLGRTRMFNVLAAEAGDPGHPAHPYFVRRYAELVSVMSASLRRSVESGELRDGTDVAAMAEETAAVMDGLQIQWVLDPKGFDMVSRFRAYADRLLRSITTEGTGLPEQS</sequence>
<keyword evidence="3 5" id="KW-0238">DNA-binding</keyword>
<gene>
    <name evidence="7" type="ORF">GCM10010226_00900</name>
</gene>